<dbReference type="SMART" id="SM00530">
    <property type="entry name" value="HTH_XRE"/>
    <property type="match status" value="1"/>
</dbReference>
<comment type="caution">
    <text evidence="2">The sequence shown here is derived from an EMBL/GenBank/DDBJ whole genome shotgun (WGS) entry which is preliminary data.</text>
</comment>
<dbReference type="SUPFAM" id="SSF47413">
    <property type="entry name" value="lambda repressor-like DNA-binding domains"/>
    <property type="match status" value="1"/>
</dbReference>
<dbReference type="HOGENOM" id="CLU_066192_4_0_9"/>
<dbReference type="RefSeq" id="WP_007123353.1">
    <property type="nucleotide sequence ID" value="NZ_AZDK01000004.1"/>
</dbReference>
<gene>
    <name evidence="2" type="ORF">HMPREF0494_1807</name>
</gene>
<dbReference type="GO" id="GO:0003677">
    <property type="term" value="F:DNA binding"/>
    <property type="evidence" value="ECO:0007669"/>
    <property type="project" value="InterPro"/>
</dbReference>
<dbReference type="InterPro" id="IPR001387">
    <property type="entry name" value="Cro/C1-type_HTH"/>
</dbReference>
<proteinExistence type="predicted"/>
<sequence>MSRKKIIDMNVFERTKSLARKKGLSLAALNDKAGLGKNTIYTWKRVKPGTEALDKVAKVLNVSTDYLLGNNESDKQRTADLDDDDVIFTYQGKPLSEEDKALIKRLMNGKD</sequence>
<dbReference type="InterPro" id="IPR010982">
    <property type="entry name" value="Lambda_DNA-bd_dom_sf"/>
</dbReference>
<name>C8P913_9LACO</name>
<dbReference type="CDD" id="cd00093">
    <property type="entry name" value="HTH_XRE"/>
    <property type="match status" value="1"/>
</dbReference>
<dbReference type="Pfam" id="PF01381">
    <property type="entry name" value="HTH_3"/>
    <property type="match status" value="1"/>
</dbReference>
<organism evidence="2 3">
    <name type="scientific">Limosilactobacillus antri DSM 16041</name>
    <dbReference type="NCBI Taxonomy" id="525309"/>
    <lineage>
        <taxon>Bacteria</taxon>
        <taxon>Bacillati</taxon>
        <taxon>Bacillota</taxon>
        <taxon>Bacilli</taxon>
        <taxon>Lactobacillales</taxon>
        <taxon>Lactobacillaceae</taxon>
        <taxon>Limosilactobacillus</taxon>
    </lineage>
</organism>
<feature type="domain" description="HTH cro/C1-type" evidence="1">
    <location>
        <begin position="16"/>
        <end position="67"/>
    </location>
</feature>
<evidence type="ECO:0000313" key="2">
    <source>
        <dbReference type="EMBL" id="EEW53084.1"/>
    </source>
</evidence>
<dbReference type="Proteomes" id="UP000003675">
    <property type="component" value="Unassembled WGS sequence"/>
</dbReference>
<dbReference type="PROSITE" id="PS50943">
    <property type="entry name" value="HTH_CROC1"/>
    <property type="match status" value="1"/>
</dbReference>
<evidence type="ECO:0000313" key="3">
    <source>
        <dbReference type="Proteomes" id="UP000003675"/>
    </source>
</evidence>
<evidence type="ECO:0000259" key="1">
    <source>
        <dbReference type="PROSITE" id="PS50943"/>
    </source>
</evidence>
<accession>C8P913</accession>
<dbReference type="AlphaFoldDB" id="C8P913"/>
<dbReference type="eggNOG" id="COG1396">
    <property type="taxonomic scope" value="Bacteria"/>
</dbReference>
<dbReference type="STRING" id="525309.HMPREF0494_1807"/>
<dbReference type="Gene3D" id="1.10.260.40">
    <property type="entry name" value="lambda repressor-like DNA-binding domains"/>
    <property type="match status" value="1"/>
</dbReference>
<dbReference type="EMBL" id="ACLL01000051">
    <property type="protein sequence ID" value="EEW53084.1"/>
    <property type="molecule type" value="Genomic_DNA"/>
</dbReference>
<reference evidence="2 3" key="1">
    <citation type="submission" date="2009-09" db="EMBL/GenBank/DDBJ databases">
        <authorList>
            <person name="Qin X."/>
            <person name="Bachman B."/>
            <person name="Battles P."/>
            <person name="Bell A."/>
            <person name="Bess C."/>
            <person name="Bickham C."/>
            <person name="Chaboub L."/>
            <person name="Chen D."/>
            <person name="Coyle M."/>
            <person name="Deiros D.R."/>
            <person name="Dinh H."/>
            <person name="Forbes L."/>
            <person name="Fowler G."/>
            <person name="Francisco L."/>
            <person name="Fu Q."/>
            <person name="Gubbala S."/>
            <person name="Hale W."/>
            <person name="Han Y."/>
            <person name="Hemphill L."/>
            <person name="Highlander S.K."/>
            <person name="Hirani K."/>
            <person name="Hogues M."/>
            <person name="Jackson L."/>
            <person name="Jakkamsetti A."/>
            <person name="Javaid M."/>
            <person name="Jiang H."/>
            <person name="Korchina V."/>
            <person name="Kovar C."/>
            <person name="Lara F."/>
            <person name="Lee S."/>
            <person name="Mata R."/>
            <person name="Mathew T."/>
            <person name="Moen C."/>
            <person name="Morales K."/>
            <person name="Munidasa M."/>
            <person name="Nazareth L."/>
            <person name="Ngo R."/>
            <person name="Nguyen L."/>
            <person name="Okwuonu G."/>
            <person name="Ongeri F."/>
            <person name="Patil S."/>
            <person name="Petrosino J."/>
            <person name="Pham C."/>
            <person name="Pham P."/>
            <person name="Pu L.-L."/>
            <person name="Puazo M."/>
            <person name="Raj R."/>
            <person name="Reid J."/>
            <person name="Rouhana J."/>
            <person name="Saada N."/>
            <person name="Shang Y."/>
            <person name="Simmons D."/>
            <person name="Thornton R."/>
            <person name="Warren J."/>
            <person name="Weissenberger G."/>
            <person name="Zhang J."/>
            <person name="Zhang L."/>
            <person name="Zhou C."/>
            <person name="Zhu D."/>
            <person name="Muzny D."/>
            <person name="Worley K."/>
            <person name="Gibbs R."/>
        </authorList>
    </citation>
    <scope>NUCLEOTIDE SEQUENCE [LARGE SCALE GENOMIC DNA]</scope>
    <source>
        <strain evidence="2 3">DSM 16041</strain>
    </source>
</reference>
<protein>
    <submittedName>
        <fullName evidence="2">Toxin-antitoxin system, antitoxin component, Xre family</fullName>
    </submittedName>
</protein>